<dbReference type="EMBL" id="AOHC02000015">
    <property type="protein sequence ID" value="EMY78947.1"/>
    <property type="molecule type" value="Genomic_DNA"/>
</dbReference>
<dbReference type="STRING" id="1218598.LEP1GSC060_0870"/>
<sequence length="123" mass="14036">MSVWTLKSGGRSSTPLRRTVLRSAPELAVFFLGEESIEEESSDDFGLAFFLLNEESELFSEEETFFVFFWLGGKSEFFSEEKTFFILGSVSEKLVFSEDVRAADFLAETFFRLSPFFKQGSSL</sequence>
<dbReference type="AlphaFoldDB" id="N1WNX8"/>
<proteinExistence type="predicted"/>
<comment type="caution">
    <text evidence="1">The sequence shown here is derived from an EMBL/GenBank/DDBJ whole genome shotgun (WGS) entry which is preliminary data.</text>
</comment>
<evidence type="ECO:0000313" key="1">
    <source>
        <dbReference type="EMBL" id="EMY78947.1"/>
    </source>
</evidence>
<gene>
    <name evidence="1" type="ORF">LEP1GSC060_0870</name>
</gene>
<organism evidence="1 2">
    <name type="scientific">Leptospira weilii serovar Ranarum str. ICFT</name>
    <dbReference type="NCBI Taxonomy" id="1218598"/>
    <lineage>
        <taxon>Bacteria</taxon>
        <taxon>Pseudomonadati</taxon>
        <taxon>Spirochaetota</taxon>
        <taxon>Spirochaetia</taxon>
        <taxon>Leptospirales</taxon>
        <taxon>Leptospiraceae</taxon>
        <taxon>Leptospira</taxon>
    </lineage>
</organism>
<name>N1WNX8_9LEPT</name>
<reference evidence="1" key="1">
    <citation type="submission" date="2013-03" db="EMBL/GenBank/DDBJ databases">
        <authorList>
            <person name="Harkins D.M."/>
            <person name="Durkin A.S."/>
            <person name="Brinkac L.M."/>
            <person name="Haft D.H."/>
            <person name="Selengut J.D."/>
            <person name="Sanka R."/>
            <person name="DePew J."/>
            <person name="Purushe J."/>
            <person name="Hartskeerl R.A."/>
            <person name="Ahmed A."/>
            <person name="van der Linden H."/>
            <person name="Goris M.G.A."/>
            <person name="Vinetz J.M."/>
            <person name="Sutton G.G."/>
            <person name="Nierman W.C."/>
            <person name="Fouts D.E."/>
        </authorList>
    </citation>
    <scope>NUCLEOTIDE SEQUENCE [LARGE SCALE GENOMIC DNA]</scope>
    <source>
        <strain evidence="1">ICFT</strain>
    </source>
</reference>
<evidence type="ECO:0000313" key="2">
    <source>
        <dbReference type="Proteomes" id="UP000012313"/>
    </source>
</evidence>
<dbReference type="Proteomes" id="UP000012313">
    <property type="component" value="Unassembled WGS sequence"/>
</dbReference>
<keyword evidence="2" id="KW-1185">Reference proteome</keyword>
<accession>N1WNX8</accession>
<protein>
    <submittedName>
        <fullName evidence="1">Uncharacterized protein</fullName>
    </submittedName>
</protein>